<dbReference type="Proteomes" id="UP000030901">
    <property type="component" value="Chromosome"/>
</dbReference>
<dbReference type="CDD" id="cd00077">
    <property type="entry name" value="HDc"/>
    <property type="match status" value="1"/>
</dbReference>
<dbReference type="PANTHER" id="PTHR33594">
    <property type="entry name" value="SUPERFAMILY HYDROLASE, PUTATIVE (AFU_ORTHOLOGUE AFUA_1G03035)-RELATED"/>
    <property type="match status" value="1"/>
</dbReference>
<dbReference type="AlphaFoldDB" id="A0A0A7S4P5"/>
<protein>
    <submittedName>
        <fullName evidence="2">Putative HD superfamily hydrolase</fullName>
    </submittedName>
</protein>
<dbReference type="Gene3D" id="1.20.58.1910">
    <property type="match status" value="1"/>
</dbReference>
<evidence type="ECO:0000313" key="2">
    <source>
        <dbReference type="EMBL" id="AJA44266.1"/>
    </source>
</evidence>
<sequence length="218" mass="25328">MLTEQQQQIITNIYDYVCIKLANDTTGHDIAHIERVVKLAKHIQSFEPQTNLFIVIISAYLHDVIDDKVIENYQSARNDLLAFMAQQPITQDEQLAIFSIIDNMSFSKNLTKQRALSREGQIVQDADRLDAMGAIGIGRAFYYGGNKHDSMYDPNIKPRILKSKADYRQSNTIINHFYEKLLLLKDKINTPEGKRLAEQRHHFLIEFVKRFEIEWEGE</sequence>
<dbReference type="STRING" id="1267021.FPB0191_00434"/>
<dbReference type="Gene3D" id="1.10.472.50">
    <property type="entry name" value="HD-domain/PDEase-like"/>
    <property type="match status" value="1"/>
</dbReference>
<keyword evidence="3" id="KW-1185">Reference proteome</keyword>
<proteinExistence type="predicted"/>
<name>A0A0A7S4P5_FRIPE</name>
<dbReference type="Pfam" id="PF01966">
    <property type="entry name" value="HD"/>
    <property type="match status" value="1"/>
</dbReference>
<dbReference type="RefSeq" id="WP_039103665.1">
    <property type="nucleotide sequence ID" value="NZ_CP009056.1"/>
</dbReference>
<dbReference type="SMART" id="SM00471">
    <property type="entry name" value="HDc"/>
    <property type="match status" value="1"/>
</dbReference>
<evidence type="ECO:0000313" key="3">
    <source>
        <dbReference type="Proteomes" id="UP000030901"/>
    </source>
</evidence>
<dbReference type="SUPFAM" id="SSF109604">
    <property type="entry name" value="HD-domain/PDEase-like"/>
    <property type="match status" value="1"/>
</dbReference>
<dbReference type="GO" id="GO:0016787">
    <property type="term" value="F:hydrolase activity"/>
    <property type="evidence" value="ECO:0007669"/>
    <property type="project" value="UniProtKB-KW"/>
</dbReference>
<feature type="domain" description="HD/PDEase" evidence="1">
    <location>
        <begin position="25"/>
        <end position="141"/>
    </location>
</feature>
<dbReference type="PANTHER" id="PTHR33594:SF1">
    <property type="entry name" value="HD_PDEASE DOMAIN-CONTAINING PROTEIN"/>
    <property type="match status" value="1"/>
</dbReference>
<accession>A0A0A7S4P5</accession>
<evidence type="ECO:0000259" key="1">
    <source>
        <dbReference type="SMART" id="SM00471"/>
    </source>
</evidence>
<dbReference type="OrthoDB" id="9797344at2"/>
<dbReference type="InterPro" id="IPR006674">
    <property type="entry name" value="HD_domain"/>
</dbReference>
<dbReference type="InterPro" id="IPR003607">
    <property type="entry name" value="HD/PDEase_dom"/>
</dbReference>
<organism evidence="2 3">
    <name type="scientific">Frischella perrara</name>
    <dbReference type="NCBI Taxonomy" id="1267021"/>
    <lineage>
        <taxon>Bacteria</taxon>
        <taxon>Pseudomonadati</taxon>
        <taxon>Pseudomonadota</taxon>
        <taxon>Gammaproteobacteria</taxon>
        <taxon>Orbales</taxon>
        <taxon>Orbaceae</taxon>
        <taxon>Frischella</taxon>
    </lineage>
</organism>
<gene>
    <name evidence="2" type="ORF">FPB0191_00434</name>
</gene>
<reference evidence="2 3" key="1">
    <citation type="journal article" date="2014" name="Appl. Environ. Microbiol.">
        <title>Gut symbionts from distinct hosts exhibit genotoxic activity via divergent colibactin biosynthetic pathways.</title>
        <authorList>
            <person name="Engel P."/>
            <person name="Vizcaino M.I."/>
            <person name="Crawford J.M."/>
        </authorList>
    </citation>
    <scope>NUCLEOTIDE SEQUENCE [LARGE SCALE GENOMIC DNA]</scope>
    <source>
        <strain evidence="2 3">PEB0191</strain>
    </source>
</reference>
<dbReference type="KEGG" id="fpp:FPB0191_00434"/>
<dbReference type="EMBL" id="CP009056">
    <property type="protein sequence ID" value="AJA44266.1"/>
    <property type="molecule type" value="Genomic_DNA"/>
</dbReference>
<keyword evidence="2" id="KW-0378">Hydrolase</keyword>
<dbReference type="HOGENOM" id="CLU_036524_2_2_6"/>